<proteinExistence type="predicted"/>
<dbReference type="AlphaFoldDB" id="A0AAN4ZAH4"/>
<evidence type="ECO:0000313" key="3">
    <source>
        <dbReference type="Proteomes" id="UP001328107"/>
    </source>
</evidence>
<feature type="region of interest" description="Disordered" evidence="1">
    <location>
        <begin position="187"/>
        <end position="209"/>
    </location>
</feature>
<dbReference type="Proteomes" id="UP001328107">
    <property type="component" value="Unassembled WGS sequence"/>
</dbReference>
<reference evidence="3" key="1">
    <citation type="submission" date="2022-10" db="EMBL/GenBank/DDBJ databases">
        <title>Genome assembly of Pristionchus species.</title>
        <authorList>
            <person name="Yoshida K."/>
            <person name="Sommer R.J."/>
        </authorList>
    </citation>
    <scope>NUCLEOTIDE SEQUENCE [LARGE SCALE GENOMIC DNA]</scope>
    <source>
        <strain evidence="3">RS5460</strain>
    </source>
</reference>
<keyword evidence="3" id="KW-1185">Reference proteome</keyword>
<sequence>LNQNPSFMARQIVDEVVSAVQKDVKESDNKENEHANMTIATDTIITRIEGSPSKRAKCEQEKVQEEDTFLGEIPLNDAGVPSEMIVVQPEDTIISLKSEESKDERASNESGQSKRQNGEKEREGEMIVIEVECPSNATPDDSPNEILKDGNILASDTGNRAVKVDKTNSAQLPKKSTIPRMVKKIDSEDKESTLPAIGGRHKSRRFEGSSYNKKKFTAEPLSLPPIEKTTLTVEKRVKITTPQISTRSTKEAEDADLDCLSARNIEEITGGWGGSERHLELYDDDDIPMRVALPRTLTLPYKLTDRRLYSIARRFERIHSYQRYPRDIYYYERYGLDPDFSDL</sequence>
<dbReference type="EMBL" id="BTRK01000002">
    <property type="protein sequence ID" value="GMR34257.1"/>
    <property type="molecule type" value="Genomic_DNA"/>
</dbReference>
<feature type="region of interest" description="Disordered" evidence="1">
    <location>
        <begin position="91"/>
        <end position="124"/>
    </location>
</feature>
<protein>
    <submittedName>
        <fullName evidence="2">Uncharacterized protein</fullName>
    </submittedName>
</protein>
<name>A0AAN4ZAH4_9BILA</name>
<feature type="non-terminal residue" evidence="2">
    <location>
        <position position="1"/>
    </location>
</feature>
<comment type="caution">
    <text evidence="2">The sequence shown here is derived from an EMBL/GenBank/DDBJ whole genome shotgun (WGS) entry which is preliminary data.</text>
</comment>
<feature type="region of interest" description="Disordered" evidence="1">
    <location>
        <begin position="134"/>
        <end position="153"/>
    </location>
</feature>
<gene>
    <name evidence="2" type="ORF">PMAYCL1PPCAC_04452</name>
</gene>
<feature type="compositionally biased region" description="Basic and acidic residues" evidence="1">
    <location>
        <begin position="97"/>
        <end position="107"/>
    </location>
</feature>
<evidence type="ECO:0000313" key="2">
    <source>
        <dbReference type="EMBL" id="GMR34257.1"/>
    </source>
</evidence>
<organism evidence="2 3">
    <name type="scientific">Pristionchus mayeri</name>
    <dbReference type="NCBI Taxonomy" id="1317129"/>
    <lineage>
        <taxon>Eukaryota</taxon>
        <taxon>Metazoa</taxon>
        <taxon>Ecdysozoa</taxon>
        <taxon>Nematoda</taxon>
        <taxon>Chromadorea</taxon>
        <taxon>Rhabditida</taxon>
        <taxon>Rhabditina</taxon>
        <taxon>Diplogasteromorpha</taxon>
        <taxon>Diplogasteroidea</taxon>
        <taxon>Neodiplogasteridae</taxon>
        <taxon>Pristionchus</taxon>
    </lineage>
</organism>
<accession>A0AAN4ZAH4</accession>
<evidence type="ECO:0000256" key="1">
    <source>
        <dbReference type="SAM" id="MobiDB-lite"/>
    </source>
</evidence>